<dbReference type="Pfam" id="PF19516">
    <property type="entry name" value="DUF6049"/>
    <property type="match status" value="1"/>
</dbReference>
<keyword evidence="1" id="KW-0472">Membrane</keyword>
<comment type="caution">
    <text evidence="3">The sequence shown here is derived from an EMBL/GenBank/DDBJ whole genome shotgun (WGS) entry which is preliminary data.</text>
</comment>
<reference evidence="4" key="1">
    <citation type="journal article" date="2019" name="Int. J. Syst. Evol. Microbiol.">
        <title>The Global Catalogue of Microorganisms (GCM) 10K type strain sequencing project: providing services to taxonomists for standard genome sequencing and annotation.</title>
        <authorList>
            <consortium name="The Broad Institute Genomics Platform"/>
            <consortium name="The Broad Institute Genome Sequencing Center for Infectious Disease"/>
            <person name="Wu L."/>
            <person name="Ma J."/>
        </authorList>
    </citation>
    <scope>NUCLEOTIDE SEQUENCE [LARGE SCALE GENOMIC DNA]</scope>
    <source>
        <strain evidence="4">CGMCC 4.7181</strain>
    </source>
</reference>
<keyword evidence="2" id="KW-0732">Signal</keyword>
<dbReference type="InterPro" id="IPR006311">
    <property type="entry name" value="TAT_signal"/>
</dbReference>
<accession>A0ABQ2N5R0</accession>
<evidence type="ECO:0000256" key="1">
    <source>
        <dbReference type="SAM" id="Phobius"/>
    </source>
</evidence>
<dbReference type="RefSeq" id="WP_229661315.1">
    <property type="nucleotide sequence ID" value="NZ_BMMQ01000009.1"/>
</dbReference>
<feature type="transmembrane region" description="Helical" evidence="1">
    <location>
        <begin position="603"/>
        <end position="621"/>
    </location>
</feature>
<gene>
    <name evidence="3" type="ORF">GCM10010910_26250</name>
</gene>
<name>A0ABQ2N5R0_9MICO</name>
<evidence type="ECO:0008006" key="5">
    <source>
        <dbReference type="Google" id="ProtNLM"/>
    </source>
</evidence>
<sequence>MTSSIHLPPRRHPRRAALALAAAATLVALAEPALAANETEASAASFEMTLDGGGVASAGSVEARFAVSGGDDDIVVSRGDALGSAEEVRAWLGGSGSANTRLDEIEVPTDGDDDADGEELTATLSFARLPGGVYPLAATRDGDEQRAVVYVPAAEQQGVAVIVPITAPPIEAGILSAAELSDLTADDGALTAQLDAVEGTAAILAVDPAIPAAIRALGDAAPDAAAAWLERLLALPNDRFALQFGDADVTPQLDAGLDAPLVPTHLGNFLDESAADATLSSLLDIGSDGPALFWPAPGSADDETVAALTAGADARVLAPASSTVDGAPALGDAVLAYDDGLADALMTAAEETDPDALALGTEVARAQLWLEELAADEPLLIAFDRGDTEHLAAAVETVTSLSGRETAGLDEILEVGSGSVVLEEAPADEDRVRAVTAYLDDQAGLTTISTALAEPAAFLGETRAELQQLLAVGWQGDPDAWGVRATALAALNDDRAHAIEVQQQQPVQLLSGSAPMPVWIRNDLPYPAEVTIVAISDDPRLVIEQRTVVTAQPDSVTRAKVDVKARVGSGDVTVHYSLESAAGTQIGPTRDADVTVRASWERVGLGVLGAIIVLFLGIGGVRQARRRRRTRAAEAPPEAS</sequence>
<feature type="chain" id="PRO_5046772284" description="2-oxoglutarate dehydrogenase" evidence="2">
    <location>
        <begin position="36"/>
        <end position="640"/>
    </location>
</feature>
<dbReference type="InterPro" id="IPR046112">
    <property type="entry name" value="DUF6049"/>
</dbReference>
<keyword evidence="1" id="KW-0812">Transmembrane</keyword>
<organism evidence="3 4">
    <name type="scientific">Microbacterium nanhaiense</name>
    <dbReference type="NCBI Taxonomy" id="1301026"/>
    <lineage>
        <taxon>Bacteria</taxon>
        <taxon>Bacillati</taxon>
        <taxon>Actinomycetota</taxon>
        <taxon>Actinomycetes</taxon>
        <taxon>Micrococcales</taxon>
        <taxon>Microbacteriaceae</taxon>
        <taxon>Microbacterium</taxon>
    </lineage>
</organism>
<proteinExistence type="predicted"/>
<evidence type="ECO:0000313" key="3">
    <source>
        <dbReference type="EMBL" id="GGO66548.1"/>
    </source>
</evidence>
<dbReference type="PROSITE" id="PS51318">
    <property type="entry name" value="TAT"/>
    <property type="match status" value="1"/>
</dbReference>
<keyword evidence="1" id="KW-1133">Transmembrane helix</keyword>
<feature type="signal peptide" evidence="2">
    <location>
        <begin position="1"/>
        <end position="35"/>
    </location>
</feature>
<dbReference type="EMBL" id="BMMQ01000009">
    <property type="protein sequence ID" value="GGO66548.1"/>
    <property type="molecule type" value="Genomic_DNA"/>
</dbReference>
<evidence type="ECO:0000256" key="2">
    <source>
        <dbReference type="SAM" id="SignalP"/>
    </source>
</evidence>
<dbReference type="Proteomes" id="UP000638043">
    <property type="component" value="Unassembled WGS sequence"/>
</dbReference>
<protein>
    <recommendedName>
        <fullName evidence="5">2-oxoglutarate dehydrogenase</fullName>
    </recommendedName>
</protein>
<keyword evidence="4" id="KW-1185">Reference proteome</keyword>
<evidence type="ECO:0000313" key="4">
    <source>
        <dbReference type="Proteomes" id="UP000638043"/>
    </source>
</evidence>